<dbReference type="SUPFAM" id="SSF54637">
    <property type="entry name" value="Thioesterase/thiol ester dehydrase-isomerase"/>
    <property type="match status" value="1"/>
</dbReference>
<dbReference type="PANTHER" id="PTHR31793:SF27">
    <property type="entry name" value="NOVEL THIOESTERASE SUPERFAMILY DOMAIN AND SAPOSIN A-TYPE DOMAIN CONTAINING PROTEIN (0610012H03RIK)"/>
    <property type="match status" value="1"/>
</dbReference>
<evidence type="ECO:0000256" key="2">
    <source>
        <dbReference type="ARBA" id="ARBA00022801"/>
    </source>
</evidence>
<dbReference type="PANTHER" id="PTHR31793">
    <property type="entry name" value="4-HYDROXYBENZOYL-COA THIOESTERASE FAMILY MEMBER"/>
    <property type="match status" value="1"/>
</dbReference>
<evidence type="ECO:0000256" key="1">
    <source>
        <dbReference type="ARBA" id="ARBA00005953"/>
    </source>
</evidence>
<dbReference type="InterPro" id="IPR029069">
    <property type="entry name" value="HotDog_dom_sf"/>
</dbReference>
<dbReference type="Proteomes" id="UP000593892">
    <property type="component" value="Chromosome"/>
</dbReference>
<comment type="similarity">
    <text evidence="1">Belongs to the 4-hydroxybenzoyl-CoA thioesterase family.</text>
</comment>
<accession>A0A7S7SQ75</accession>
<sequence>MGVVYHANYLIWMEMARTELCRVRGVRYRDIEKNDGLIMVVAEANCRYHQPARYDDEVISHAVIKHAHPRMITFAYRITNASDGALLATGETRHLFLKDGRPVKVPAKYFQLFGLS</sequence>
<organism evidence="4 5">
    <name type="scientific">Paludibaculum fermentans</name>
    <dbReference type="NCBI Taxonomy" id="1473598"/>
    <lineage>
        <taxon>Bacteria</taxon>
        <taxon>Pseudomonadati</taxon>
        <taxon>Acidobacteriota</taxon>
        <taxon>Terriglobia</taxon>
        <taxon>Bryobacterales</taxon>
        <taxon>Bryobacteraceae</taxon>
        <taxon>Paludibaculum</taxon>
    </lineage>
</organism>
<evidence type="ECO:0000259" key="3">
    <source>
        <dbReference type="Pfam" id="PF03061"/>
    </source>
</evidence>
<dbReference type="GO" id="GO:0047617">
    <property type="term" value="F:fatty acyl-CoA hydrolase activity"/>
    <property type="evidence" value="ECO:0007669"/>
    <property type="project" value="TreeGrafter"/>
</dbReference>
<dbReference type="InterPro" id="IPR006683">
    <property type="entry name" value="Thioestr_dom"/>
</dbReference>
<dbReference type="PIRSF" id="PIRSF003230">
    <property type="entry name" value="YbgC"/>
    <property type="match status" value="1"/>
</dbReference>
<dbReference type="KEGG" id="pfer:IRI77_05890"/>
<keyword evidence="2" id="KW-0378">Hydrolase</keyword>
<dbReference type="Pfam" id="PF03061">
    <property type="entry name" value="4HBT"/>
    <property type="match status" value="1"/>
</dbReference>
<evidence type="ECO:0000313" key="4">
    <source>
        <dbReference type="EMBL" id="QOY91930.1"/>
    </source>
</evidence>
<proteinExistence type="inferred from homology"/>
<evidence type="ECO:0000313" key="5">
    <source>
        <dbReference type="Proteomes" id="UP000593892"/>
    </source>
</evidence>
<dbReference type="Gene3D" id="3.10.129.10">
    <property type="entry name" value="Hotdog Thioesterase"/>
    <property type="match status" value="1"/>
</dbReference>
<feature type="domain" description="Thioesterase" evidence="3">
    <location>
        <begin position="1"/>
        <end position="84"/>
    </location>
</feature>
<protein>
    <submittedName>
        <fullName evidence="4">Acyl-CoA thioesterase</fullName>
    </submittedName>
</protein>
<keyword evidence="5" id="KW-1185">Reference proteome</keyword>
<gene>
    <name evidence="4" type="ORF">IRI77_05890</name>
</gene>
<reference evidence="4 5" key="1">
    <citation type="submission" date="2020-10" db="EMBL/GenBank/DDBJ databases">
        <title>Complete genome sequence of Paludibaculum fermentans P105T, a facultatively anaerobic acidobacterium capable of dissimilatory Fe(III) reduction.</title>
        <authorList>
            <person name="Dedysh S.N."/>
            <person name="Beletsky A.V."/>
            <person name="Kulichevskaya I.S."/>
            <person name="Mardanov A.V."/>
            <person name="Ravin N.V."/>
        </authorList>
    </citation>
    <scope>NUCLEOTIDE SEQUENCE [LARGE SCALE GENOMIC DNA]</scope>
    <source>
        <strain evidence="4 5">P105</strain>
    </source>
</reference>
<name>A0A7S7SQ75_PALFE</name>
<dbReference type="InterPro" id="IPR006684">
    <property type="entry name" value="YbgC/YbaW"/>
</dbReference>
<dbReference type="InterPro" id="IPR050563">
    <property type="entry name" value="4-hydroxybenzoyl-CoA_TE"/>
</dbReference>
<dbReference type="CDD" id="cd00586">
    <property type="entry name" value="4HBT"/>
    <property type="match status" value="1"/>
</dbReference>
<dbReference type="AlphaFoldDB" id="A0A7S7SQ75"/>
<dbReference type="EMBL" id="CP063849">
    <property type="protein sequence ID" value="QOY91930.1"/>
    <property type="molecule type" value="Genomic_DNA"/>
</dbReference>